<sequence length="684" mass="77435">KEATEHLLRLVELHLPADTATAKTTFTLLKNFRNFDLLSSNHFYCPSCKAYIGEDDGEGPNCVGCNAQYSAQELIKNLSFFVVLNIEQQLRTVLESHYKDMHVIFESERPGSYDISSIQQSLGYGRLPLSPGEITLTVSTDGFPLYKSSGYSVWPLELAVNELPAHKRSENMLLGAVWFGHDKPNMNSFMRPFVEEMNHLATAGFSWTDIDGTQHTSKVFPGPFTVDTVARGLVMNMTMFNGAHGCAWCEEKGTVMAKGSGHARVYSLGQKEPKARTPASFKRHARKAESQGTLSRGIKGASILLTLSYFIFPMNFVVDYMHAVCLGFVRSTTSMWLSARKKKKFSLSAHVEQLDQRLTSLQPVREFPRLPRSLAERAYWKATEWLNWLLFYSPLVLEGILSNPYFDNWMEFVEIMHILLGPSIPLDKLDNTQQRMIHFLREFQKLYGMTEMKYNTHLLFHLTETVRNWGPLWCYSAFPFESMNGMLIKLVKGTRYAHNQIVSKFSLTKAAAILCQPSPLEGSIKNDATQFIVNLMKGYKLRQDALTLRSRVVVHGISKAHSSSFRIFKKLTHSGFTFTTASADKFRRVDSFVFCDGVYARIADMSFGCHCHQHTISCVNVIVVMAEVMQTTRNVLKSLPGEFVSVRRTRKTISISPNNMIKCIGLFLNGQTFLAKLHDGILNC</sequence>
<accession>A0A1E1XFM7</accession>
<name>A0A1E1XFM7_9ACAR</name>
<dbReference type="EMBL" id="GFAC01001312">
    <property type="protein sequence ID" value="JAT97876.1"/>
    <property type="molecule type" value="mRNA"/>
</dbReference>
<evidence type="ECO:0000313" key="1">
    <source>
        <dbReference type="EMBL" id="JAT97876.1"/>
    </source>
</evidence>
<reference evidence="1" key="1">
    <citation type="journal article" date="2017" name="Front. Cell. Infect. Microbiol.">
        <title>The Distinct Transcriptional Response of the Midgut of Amblyomma sculptum and Amblyomma aureolatum Ticks to Rickettsia rickettsii Correlates to Their Differences in Susceptibility to Infection.</title>
        <authorList>
            <person name="Martins L.A."/>
            <person name="Galletti M.F.B.M."/>
            <person name="Ribeiro J.M."/>
            <person name="Fujita A."/>
            <person name="Costa F.B."/>
            <person name="Labruna M.B."/>
            <person name="Daffre S."/>
            <person name="Fogaca A.C."/>
        </authorList>
    </citation>
    <scope>NUCLEOTIDE SEQUENCE</scope>
</reference>
<feature type="non-terminal residue" evidence="1">
    <location>
        <position position="1"/>
    </location>
</feature>
<dbReference type="AlphaFoldDB" id="A0A1E1XFM7"/>
<organism evidence="1">
    <name type="scientific">Amblyomma aureolatum</name>
    <dbReference type="NCBI Taxonomy" id="187763"/>
    <lineage>
        <taxon>Eukaryota</taxon>
        <taxon>Metazoa</taxon>
        <taxon>Ecdysozoa</taxon>
        <taxon>Arthropoda</taxon>
        <taxon>Chelicerata</taxon>
        <taxon>Arachnida</taxon>
        <taxon>Acari</taxon>
        <taxon>Parasitiformes</taxon>
        <taxon>Ixodida</taxon>
        <taxon>Ixodoidea</taxon>
        <taxon>Ixodidae</taxon>
        <taxon>Amblyomminae</taxon>
        <taxon>Amblyomma</taxon>
    </lineage>
</organism>
<protein>
    <submittedName>
        <fullName evidence="1">Putative cr1-8 nvi</fullName>
    </submittedName>
</protein>
<dbReference type="PANTHER" id="PTHR46579">
    <property type="entry name" value="F5/8 TYPE C DOMAIN-CONTAINING PROTEIN-RELATED"/>
    <property type="match status" value="1"/>
</dbReference>
<dbReference type="PANTHER" id="PTHR46579:SF1">
    <property type="entry name" value="F5_8 TYPE C DOMAIN-CONTAINING PROTEIN"/>
    <property type="match status" value="1"/>
</dbReference>
<proteinExistence type="evidence at transcript level"/>